<proteinExistence type="predicted"/>
<keyword evidence="3" id="KW-1185">Reference proteome</keyword>
<protein>
    <submittedName>
        <fullName evidence="2">Transglutaminase</fullName>
    </submittedName>
</protein>
<evidence type="ECO:0000313" key="2">
    <source>
        <dbReference type="EMBL" id="RAI31723.1"/>
    </source>
</evidence>
<dbReference type="PANTHER" id="PTHR33490">
    <property type="entry name" value="BLR5614 PROTEIN-RELATED"/>
    <property type="match status" value="1"/>
</dbReference>
<reference evidence="2 3" key="1">
    <citation type="submission" date="2017-07" db="EMBL/GenBank/DDBJ databases">
        <title>Draft Genome Sequences of Select Purple Nonsulfur Bacteria.</title>
        <authorList>
            <person name="Lasarre B."/>
            <person name="Mckinlay J.B."/>
        </authorList>
    </citation>
    <scope>NUCLEOTIDE SEQUENCE [LARGE SCALE GENOMIC DNA]</scope>
    <source>
        <strain evidence="2 3">DSM 11907</strain>
    </source>
</reference>
<dbReference type="Pfam" id="PF01841">
    <property type="entry name" value="Transglut_core"/>
    <property type="match status" value="1"/>
</dbReference>
<dbReference type="Proteomes" id="UP000248863">
    <property type="component" value="Unassembled WGS sequence"/>
</dbReference>
<dbReference type="RefSeq" id="WP_111359829.1">
    <property type="nucleotide sequence ID" value="NZ_NHSK01000091.1"/>
</dbReference>
<dbReference type="InterPro" id="IPR038765">
    <property type="entry name" value="Papain-like_cys_pep_sf"/>
</dbReference>
<organism evidence="2 3">
    <name type="scientific">Rhodoplanes elegans</name>
    <dbReference type="NCBI Taxonomy" id="29408"/>
    <lineage>
        <taxon>Bacteria</taxon>
        <taxon>Pseudomonadati</taxon>
        <taxon>Pseudomonadota</taxon>
        <taxon>Alphaproteobacteria</taxon>
        <taxon>Hyphomicrobiales</taxon>
        <taxon>Nitrobacteraceae</taxon>
        <taxon>Rhodoplanes</taxon>
    </lineage>
</organism>
<feature type="domain" description="Transglutaminase-like" evidence="1">
    <location>
        <begin position="174"/>
        <end position="243"/>
    </location>
</feature>
<gene>
    <name evidence="2" type="ORF">CH338_25355</name>
</gene>
<dbReference type="Gene3D" id="3.10.620.30">
    <property type="match status" value="1"/>
</dbReference>
<dbReference type="InterPro" id="IPR013589">
    <property type="entry name" value="Bac_transglu_N"/>
</dbReference>
<comment type="caution">
    <text evidence="2">The sequence shown here is derived from an EMBL/GenBank/DDBJ whole genome shotgun (WGS) entry which is preliminary data.</text>
</comment>
<dbReference type="AlphaFoldDB" id="A0A327K1M0"/>
<accession>A0A327K1M0</accession>
<dbReference type="SMART" id="SM00460">
    <property type="entry name" value="TGc"/>
    <property type="match status" value="1"/>
</dbReference>
<dbReference type="OrthoDB" id="9804023at2"/>
<dbReference type="PANTHER" id="PTHR33490:SF1">
    <property type="entry name" value="SLL1233 PROTEIN"/>
    <property type="match status" value="1"/>
</dbReference>
<dbReference type="InterPro" id="IPR002931">
    <property type="entry name" value="Transglutaminase-like"/>
</dbReference>
<name>A0A327K1M0_9BRAD</name>
<dbReference type="SUPFAM" id="SSF54001">
    <property type="entry name" value="Cysteine proteinases"/>
    <property type="match status" value="1"/>
</dbReference>
<evidence type="ECO:0000313" key="3">
    <source>
        <dbReference type="Proteomes" id="UP000248863"/>
    </source>
</evidence>
<dbReference type="EMBL" id="NPEU01000478">
    <property type="protein sequence ID" value="RAI31723.1"/>
    <property type="molecule type" value="Genomic_DNA"/>
</dbReference>
<evidence type="ECO:0000259" key="1">
    <source>
        <dbReference type="SMART" id="SM00460"/>
    </source>
</evidence>
<dbReference type="Pfam" id="PF08379">
    <property type="entry name" value="Bact_transglu_N"/>
    <property type="match status" value="1"/>
</dbReference>
<sequence length="294" mass="33192">MTVLKVRHLTTYRYRRPVGFGEHRMMFRPRDSYDQRLIEATMTISPRPSALRWVHDPFGNAVTLVRFDRNAEELVFESRIAVEHFPDPIDFQSEERAKTYPFSYAPEETPDLAPYMVRQCPDPDGELERWARRFLRPGQDTPTGRLLMTLTAAIGESFVYNRRTESGTQDPLTTLRLGRGTCRDFALFMMEAVRSLGFAARFVSGYLYVPTRDGPRHLGGGSTHAWVQVYLPGAGWVEFDPTNGIIGNRDLVRVAVARMPSQAVPLSGTFLGRAEDELGMTVEVQVTSDDPAAG</sequence>